<organism evidence="2 3">
    <name type="scientific">Pedococcus ginsenosidimutans</name>
    <dbReference type="NCBI Taxonomy" id="490570"/>
    <lineage>
        <taxon>Bacteria</taxon>
        <taxon>Bacillati</taxon>
        <taxon>Actinomycetota</taxon>
        <taxon>Actinomycetes</taxon>
        <taxon>Micrococcales</taxon>
        <taxon>Intrasporangiaceae</taxon>
        <taxon>Pedococcus</taxon>
    </lineage>
</organism>
<reference evidence="3" key="1">
    <citation type="journal article" date="2019" name="Int. J. Syst. Evol. Microbiol.">
        <title>The Global Catalogue of Microorganisms (GCM) 10K type strain sequencing project: providing services to taxonomists for standard genome sequencing and annotation.</title>
        <authorList>
            <consortium name="The Broad Institute Genomics Platform"/>
            <consortium name="The Broad Institute Genome Sequencing Center for Infectious Disease"/>
            <person name="Wu L."/>
            <person name="Ma J."/>
        </authorList>
    </citation>
    <scope>NUCLEOTIDE SEQUENCE [LARGE SCALE GENOMIC DNA]</scope>
    <source>
        <strain evidence="3">JCM 18961</strain>
    </source>
</reference>
<protein>
    <submittedName>
        <fullName evidence="2">DUF6328 family protein</fullName>
    </submittedName>
</protein>
<accession>A0ABP8XS52</accession>
<name>A0ABP8XS52_9MICO</name>
<keyword evidence="1" id="KW-1133">Transmembrane helix</keyword>
<keyword evidence="1" id="KW-0472">Membrane</keyword>
<sequence length="164" mass="18097">MDAYQREGETEAQRLDRNWDELLQEFRVSQTGVQILTGFLLTLPIQPAFHGISTFERAAYVAAISASILATCLLITPVAMHRWLFRQRRKETLVHIAHHLAISGLVVLAGAVVSVMAFTFSLVFTEAVGVVVAVCGVAVFLGAWVVFPLSLRRRFAGKDRSTSP</sequence>
<evidence type="ECO:0000256" key="1">
    <source>
        <dbReference type="SAM" id="Phobius"/>
    </source>
</evidence>
<dbReference type="Pfam" id="PF19853">
    <property type="entry name" value="DUF6328"/>
    <property type="match status" value="1"/>
</dbReference>
<evidence type="ECO:0000313" key="3">
    <source>
        <dbReference type="Proteomes" id="UP001500556"/>
    </source>
</evidence>
<evidence type="ECO:0000313" key="2">
    <source>
        <dbReference type="EMBL" id="GAA4712815.1"/>
    </source>
</evidence>
<feature type="transmembrane region" description="Helical" evidence="1">
    <location>
        <begin position="100"/>
        <end position="124"/>
    </location>
</feature>
<keyword evidence="3" id="KW-1185">Reference proteome</keyword>
<dbReference type="InterPro" id="IPR046291">
    <property type="entry name" value="DUF6328"/>
</dbReference>
<feature type="transmembrane region" description="Helical" evidence="1">
    <location>
        <begin position="130"/>
        <end position="151"/>
    </location>
</feature>
<dbReference type="RefSeq" id="WP_345501090.1">
    <property type="nucleotide sequence ID" value="NZ_BAABLO010000001.1"/>
</dbReference>
<keyword evidence="1" id="KW-0812">Transmembrane</keyword>
<proteinExistence type="predicted"/>
<dbReference type="EMBL" id="BAABLO010000001">
    <property type="protein sequence ID" value="GAA4712815.1"/>
    <property type="molecule type" value="Genomic_DNA"/>
</dbReference>
<feature type="transmembrane region" description="Helical" evidence="1">
    <location>
        <begin position="58"/>
        <end position="79"/>
    </location>
</feature>
<dbReference type="Proteomes" id="UP001500556">
    <property type="component" value="Unassembled WGS sequence"/>
</dbReference>
<gene>
    <name evidence="2" type="ORF">GCM10025782_06140</name>
</gene>
<comment type="caution">
    <text evidence="2">The sequence shown here is derived from an EMBL/GenBank/DDBJ whole genome shotgun (WGS) entry which is preliminary data.</text>
</comment>